<keyword evidence="1" id="KW-0812">Transmembrane</keyword>
<gene>
    <name evidence="3" type="primary">NFXL1_3</name>
    <name evidence="4" type="synonym">NFXL1_1</name>
    <name evidence="2" type="synonym">NFXL1_2</name>
    <name evidence="5" type="synonym">NFXL1_4</name>
    <name evidence="5" type="ORF">CM83_27741</name>
    <name evidence="3" type="ORF">CM83_27743</name>
    <name evidence="4" type="ORF">CM83_27745</name>
    <name evidence="2" type="ORF">CM83_27747</name>
</gene>
<dbReference type="AlphaFoldDB" id="A0A0A9Z153"/>
<dbReference type="Pfam" id="PF07344">
    <property type="entry name" value="Amastin"/>
    <property type="match status" value="1"/>
</dbReference>
<reference evidence="3" key="2">
    <citation type="submission" date="2014-07" db="EMBL/GenBank/DDBJ databases">
        <authorList>
            <person name="Hull J."/>
        </authorList>
    </citation>
    <scope>NUCLEOTIDE SEQUENCE</scope>
</reference>
<evidence type="ECO:0000313" key="4">
    <source>
        <dbReference type="EMBL" id="JAG38185.1"/>
    </source>
</evidence>
<keyword evidence="1" id="KW-1133">Transmembrane helix</keyword>
<evidence type="ECO:0000313" key="2">
    <source>
        <dbReference type="EMBL" id="JAG38183.1"/>
    </source>
</evidence>
<dbReference type="EMBL" id="GBHO01005421">
    <property type="protein sequence ID" value="JAG38183.1"/>
    <property type="molecule type" value="Transcribed_RNA"/>
</dbReference>
<dbReference type="PANTHER" id="PTHR33297">
    <property type="entry name" value="AMASTIN-LIKE SURFACE PROTEIN-LIKE PROTEIN-RELATED"/>
    <property type="match status" value="1"/>
</dbReference>
<evidence type="ECO:0000313" key="3">
    <source>
        <dbReference type="EMBL" id="JAG38184.1"/>
    </source>
</evidence>
<feature type="transmembrane region" description="Helical" evidence="1">
    <location>
        <begin position="59"/>
        <end position="81"/>
    </location>
</feature>
<dbReference type="EMBL" id="GBHO01005419">
    <property type="protein sequence ID" value="JAG38185.1"/>
    <property type="molecule type" value="Transcribed_RNA"/>
</dbReference>
<dbReference type="EMBL" id="GBHO01005420">
    <property type="protein sequence ID" value="JAG38184.1"/>
    <property type="molecule type" value="Transcribed_RNA"/>
</dbReference>
<reference evidence="3" key="1">
    <citation type="journal article" date="2014" name="PLoS ONE">
        <title>Transcriptome-Based Identification of ABC Transporters in the Western Tarnished Plant Bug Lygus hesperus.</title>
        <authorList>
            <person name="Hull J.J."/>
            <person name="Chaney K."/>
            <person name="Geib S.M."/>
            <person name="Fabrick J.A."/>
            <person name="Brent C.S."/>
            <person name="Walsh D."/>
            <person name="Lavine L.C."/>
        </authorList>
    </citation>
    <scope>NUCLEOTIDE SEQUENCE</scope>
</reference>
<feature type="transmembrane region" description="Helical" evidence="1">
    <location>
        <begin position="132"/>
        <end position="151"/>
    </location>
</feature>
<sequence length="178" mass="19530">MVFALTVIGTPLSMIDISNTPACYTLWGYKPDCGQTGYSLRGRDAFQCGHRRSVMYAGAAFAIISIFNTLMAFILCAFMALRVIVPKYLALFFAMWAVITLCIAWACPAAVFHRRMCNNGPYKSTGRFGAGFALLVTAFGLQILLLPLICLTRNHPRPCTPCTPRTPCTPCGTRVVQC</sequence>
<name>A0A0A9Z153_LYGHE</name>
<feature type="transmembrane region" description="Helical" evidence="1">
    <location>
        <begin position="88"/>
        <end position="112"/>
    </location>
</feature>
<dbReference type="InterPro" id="IPR009944">
    <property type="entry name" value="Amastin"/>
</dbReference>
<proteinExistence type="predicted"/>
<evidence type="ECO:0000313" key="5">
    <source>
        <dbReference type="EMBL" id="JAG38186.1"/>
    </source>
</evidence>
<accession>A0A0A9Z153</accession>
<dbReference type="EMBL" id="GBHO01005418">
    <property type="protein sequence ID" value="JAG38186.1"/>
    <property type="molecule type" value="Transcribed_RNA"/>
</dbReference>
<keyword evidence="1" id="KW-0472">Membrane</keyword>
<dbReference type="PANTHER" id="PTHR33297:SF4">
    <property type="entry name" value="AMASTIN"/>
    <property type="match status" value="1"/>
</dbReference>
<protein>
    <submittedName>
        <fullName evidence="3">NF-X1-type zinc finger protein NFXL1</fullName>
    </submittedName>
</protein>
<evidence type="ECO:0000256" key="1">
    <source>
        <dbReference type="SAM" id="Phobius"/>
    </source>
</evidence>
<organism evidence="3">
    <name type="scientific">Lygus hesperus</name>
    <name type="common">Western plant bug</name>
    <dbReference type="NCBI Taxonomy" id="30085"/>
    <lineage>
        <taxon>Eukaryota</taxon>
        <taxon>Metazoa</taxon>
        <taxon>Ecdysozoa</taxon>
        <taxon>Arthropoda</taxon>
        <taxon>Hexapoda</taxon>
        <taxon>Insecta</taxon>
        <taxon>Pterygota</taxon>
        <taxon>Neoptera</taxon>
        <taxon>Paraneoptera</taxon>
        <taxon>Hemiptera</taxon>
        <taxon>Heteroptera</taxon>
        <taxon>Panheteroptera</taxon>
        <taxon>Cimicomorpha</taxon>
        <taxon>Miridae</taxon>
        <taxon>Mirini</taxon>
        <taxon>Lygus</taxon>
    </lineage>
</organism>